<sequence>MRDRLKRYRQDRSVRPKTRLFRQLATLVANGVLAGVIVAAAAFPLAAASGLFAKAGAVTFDELPSGYTIAQAPQATQVFASDGKTPLANFFDENRRDVPLSAIAPSVPAALVAAEDQSFYEHNGVDLRGIARAIVVNKASGERQGGSTLVMQLVRMLTTYSATDPQQVVEATEKSTNRKIKESRQALALDKELGKDGVLERYLNLAPFGHSTYGIYAASTYYFGKTPDKLSLSEAAMLAGVIRAPSTYDPLDPTLLEQTLERRNWVLDQMVKTGAVSAAQASAAKAQPLMLVGKAPNNGCTAVKPNDWGFFCDYLRRWWLEQETFGATTYDRERRLKSGGYRVVTSLDARVQKAAQTNVTQELSVNRKEALMVAAVEPGTGRVRALATNRIFGIDDAGRPRNKPHSNPAEARRGVRGTYPVTTNPLITGGGGVHGYQAGSTFKIFSAVAALQKGMPLATEINAPKVYRSGYYAPRGEPGSCADIPRYCPSNDNPSMAGRHDMWSGFGRSVNTYFVPLQEQAGAYNTIQAAKALGIRFRAPSEASHAADKEAADRWGSFTLGVSATTPLDLANAYATLAADGKHCQPTPVVQIVDHSGAELDVGEPRCDRAVSNEVARGAIDIARCPVGDQSASNECRGATAGGVHGVVGHPVAGKTGTTDSDRTASLVVTTTSLAVAGIMADPDWPETRVNMDHNIINPAVYETLADAMKGKPKKDFPAPSRKTSYGNQRSIPDVECRSAGSARSTLEAEGFNVKVDPLEVPSRCPAGSVASTEPSRRGVKGAVITLRISNGSADTTTNQRPS</sequence>
<dbReference type="Proteomes" id="UP000604117">
    <property type="component" value="Unassembled WGS sequence"/>
</dbReference>
<dbReference type="GO" id="GO:0004180">
    <property type="term" value="F:carboxypeptidase activity"/>
    <property type="evidence" value="ECO:0007669"/>
    <property type="project" value="UniProtKB-KW"/>
</dbReference>
<keyword evidence="1 13" id="KW-0121">Carboxypeptidase</keyword>
<keyword evidence="5" id="KW-0378">Hydrolase</keyword>
<keyword evidence="14" id="KW-1185">Reference proteome</keyword>
<dbReference type="RefSeq" id="WP_203718304.1">
    <property type="nucleotide sequence ID" value="NZ_BONE01000090.1"/>
</dbReference>
<dbReference type="Pfam" id="PF03793">
    <property type="entry name" value="PASTA"/>
    <property type="match status" value="1"/>
</dbReference>
<accession>A0ABQ4D1M5</accession>
<evidence type="ECO:0000256" key="8">
    <source>
        <dbReference type="ARBA" id="ARBA00049902"/>
    </source>
</evidence>
<feature type="domain" description="Glycosyl transferase family 51" evidence="11">
    <location>
        <begin position="86"/>
        <end position="270"/>
    </location>
</feature>
<feature type="domain" description="PASTA" evidence="12">
    <location>
        <begin position="732"/>
        <end position="790"/>
    </location>
</feature>
<keyword evidence="9" id="KW-0812">Transmembrane</keyword>
<dbReference type="InterPro" id="IPR023346">
    <property type="entry name" value="Lysozyme-like_dom_sf"/>
</dbReference>
<evidence type="ECO:0000256" key="1">
    <source>
        <dbReference type="ARBA" id="ARBA00022645"/>
    </source>
</evidence>
<evidence type="ECO:0000256" key="3">
    <source>
        <dbReference type="ARBA" id="ARBA00022676"/>
    </source>
</evidence>
<keyword evidence="9" id="KW-1133">Transmembrane helix</keyword>
<dbReference type="InterPro" id="IPR005543">
    <property type="entry name" value="PASTA_dom"/>
</dbReference>
<organism evidence="13 14">
    <name type="scientific">Asanoa siamensis</name>
    <dbReference type="NCBI Taxonomy" id="926357"/>
    <lineage>
        <taxon>Bacteria</taxon>
        <taxon>Bacillati</taxon>
        <taxon>Actinomycetota</taxon>
        <taxon>Actinomycetes</taxon>
        <taxon>Micromonosporales</taxon>
        <taxon>Micromonosporaceae</taxon>
        <taxon>Asanoa</taxon>
    </lineage>
</organism>
<keyword evidence="4" id="KW-0808">Transferase</keyword>
<keyword evidence="2" id="KW-0645">Protease</keyword>
<comment type="catalytic activity">
    <reaction evidence="8">
        <text>[GlcNAc-(1-&gt;4)-Mur2Ac(oyl-L-Ala-gamma-D-Glu-L-Lys-D-Ala-D-Ala)](n)-di-trans,octa-cis-undecaprenyl diphosphate + beta-D-GlcNAc-(1-&gt;4)-Mur2Ac(oyl-L-Ala-gamma-D-Glu-L-Lys-D-Ala-D-Ala)-di-trans,octa-cis-undecaprenyl diphosphate = [GlcNAc-(1-&gt;4)-Mur2Ac(oyl-L-Ala-gamma-D-Glu-L-Lys-D-Ala-D-Ala)](n+1)-di-trans,octa-cis-undecaprenyl diphosphate + di-trans,octa-cis-undecaprenyl diphosphate + H(+)</text>
        <dbReference type="Rhea" id="RHEA:23708"/>
        <dbReference type="Rhea" id="RHEA-COMP:9602"/>
        <dbReference type="Rhea" id="RHEA-COMP:9603"/>
        <dbReference type="ChEBI" id="CHEBI:15378"/>
        <dbReference type="ChEBI" id="CHEBI:58405"/>
        <dbReference type="ChEBI" id="CHEBI:60033"/>
        <dbReference type="ChEBI" id="CHEBI:78435"/>
        <dbReference type="EC" id="2.4.99.28"/>
    </reaction>
</comment>
<evidence type="ECO:0000256" key="5">
    <source>
        <dbReference type="ARBA" id="ARBA00022801"/>
    </source>
</evidence>
<protein>
    <submittedName>
        <fullName evidence="13">Carboxypeptidase</fullName>
    </submittedName>
</protein>
<proteinExistence type="predicted"/>
<dbReference type="SUPFAM" id="SSF56601">
    <property type="entry name" value="beta-lactamase/transpeptidase-like"/>
    <property type="match status" value="1"/>
</dbReference>
<feature type="domain" description="Penicillin-binding protein transpeptidase" evidence="10">
    <location>
        <begin position="435"/>
        <end position="661"/>
    </location>
</feature>
<name>A0ABQ4D1M5_9ACTN</name>
<dbReference type="InterPro" id="IPR050396">
    <property type="entry name" value="Glycosyltr_51/Transpeptidase"/>
</dbReference>
<dbReference type="PANTHER" id="PTHR32282">
    <property type="entry name" value="BINDING PROTEIN TRANSPEPTIDASE, PUTATIVE-RELATED"/>
    <property type="match status" value="1"/>
</dbReference>
<dbReference type="Pfam" id="PF00905">
    <property type="entry name" value="Transpeptidase"/>
    <property type="match status" value="1"/>
</dbReference>
<feature type="transmembrane region" description="Helical" evidence="9">
    <location>
        <begin position="20"/>
        <end position="43"/>
    </location>
</feature>
<evidence type="ECO:0000256" key="7">
    <source>
        <dbReference type="ARBA" id="ARBA00034000"/>
    </source>
</evidence>
<evidence type="ECO:0000256" key="4">
    <source>
        <dbReference type="ARBA" id="ARBA00022679"/>
    </source>
</evidence>
<comment type="caution">
    <text evidence="13">The sequence shown here is derived from an EMBL/GenBank/DDBJ whole genome shotgun (WGS) entry which is preliminary data.</text>
</comment>
<dbReference type="Gene3D" id="3.30.10.20">
    <property type="match status" value="1"/>
</dbReference>
<dbReference type="SUPFAM" id="SSF53955">
    <property type="entry name" value="Lysozyme-like"/>
    <property type="match status" value="1"/>
</dbReference>
<keyword evidence="6" id="KW-0511">Multifunctional enzyme</keyword>
<gene>
    <name evidence="13" type="ORF">Asi02nite_69680</name>
</gene>
<evidence type="ECO:0000313" key="13">
    <source>
        <dbReference type="EMBL" id="GIF77450.1"/>
    </source>
</evidence>
<dbReference type="InterPro" id="IPR036950">
    <property type="entry name" value="PBP_transglycosylase"/>
</dbReference>
<comment type="catalytic activity">
    <reaction evidence="7">
        <text>Preferential cleavage: (Ac)2-L-Lys-D-Ala-|-D-Ala. Also transpeptidation of peptidyl-alanyl moieties that are N-acyl substituents of D-alanine.</text>
        <dbReference type="EC" id="3.4.16.4"/>
    </reaction>
</comment>
<evidence type="ECO:0000259" key="11">
    <source>
        <dbReference type="Pfam" id="PF00912"/>
    </source>
</evidence>
<evidence type="ECO:0000259" key="10">
    <source>
        <dbReference type="Pfam" id="PF00905"/>
    </source>
</evidence>
<dbReference type="Pfam" id="PF00912">
    <property type="entry name" value="Transgly"/>
    <property type="match status" value="1"/>
</dbReference>
<dbReference type="CDD" id="cd06577">
    <property type="entry name" value="PASTA_pknB"/>
    <property type="match status" value="1"/>
</dbReference>
<evidence type="ECO:0000256" key="2">
    <source>
        <dbReference type="ARBA" id="ARBA00022670"/>
    </source>
</evidence>
<evidence type="ECO:0000256" key="9">
    <source>
        <dbReference type="SAM" id="Phobius"/>
    </source>
</evidence>
<dbReference type="EMBL" id="BONE01000090">
    <property type="protein sequence ID" value="GIF77450.1"/>
    <property type="molecule type" value="Genomic_DNA"/>
</dbReference>
<reference evidence="13 14" key="1">
    <citation type="submission" date="2021-01" db="EMBL/GenBank/DDBJ databases">
        <title>Whole genome shotgun sequence of Asanoa siamensis NBRC 107932.</title>
        <authorList>
            <person name="Komaki H."/>
            <person name="Tamura T."/>
        </authorList>
    </citation>
    <scope>NUCLEOTIDE SEQUENCE [LARGE SCALE GENOMIC DNA]</scope>
    <source>
        <strain evidence="13 14">NBRC 107932</strain>
    </source>
</reference>
<dbReference type="PANTHER" id="PTHR32282:SF33">
    <property type="entry name" value="PEPTIDOGLYCAN GLYCOSYLTRANSFERASE"/>
    <property type="match status" value="1"/>
</dbReference>
<evidence type="ECO:0000256" key="6">
    <source>
        <dbReference type="ARBA" id="ARBA00023268"/>
    </source>
</evidence>
<keyword evidence="9" id="KW-0472">Membrane</keyword>
<evidence type="ECO:0000313" key="14">
    <source>
        <dbReference type="Proteomes" id="UP000604117"/>
    </source>
</evidence>
<dbReference type="Gene3D" id="3.40.710.10">
    <property type="entry name" value="DD-peptidase/beta-lactamase superfamily"/>
    <property type="match status" value="1"/>
</dbReference>
<dbReference type="InterPro" id="IPR012338">
    <property type="entry name" value="Beta-lactam/transpept-like"/>
</dbReference>
<dbReference type="InterPro" id="IPR001264">
    <property type="entry name" value="Glyco_trans_51"/>
</dbReference>
<dbReference type="InterPro" id="IPR001460">
    <property type="entry name" value="PCN-bd_Tpept"/>
</dbReference>
<keyword evidence="3" id="KW-0328">Glycosyltransferase</keyword>
<evidence type="ECO:0000259" key="12">
    <source>
        <dbReference type="Pfam" id="PF03793"/>
    </source>
</evidence>
<dbReference type="Gene3D" id="1.10.3810.10">
    <property type="entry name" value="Biosynthetic peptidoglycan transglycosylase-like"/>
    <property type="match status" value="1"/>
</dbReference>